<evidence type="ECO:0000256" key="12">
    <source>
        <dbReference type="HAMAP-Rule" id="MF_03209"/>
    </source>
</evidence>
<comment type="subunit">
    <text evidence="12">Heterodimer of a large membrane-associated beta subunit and a small pyruvoyl-containing alpha subunit.</text>
</comment>
<dbReference type="InterPro" id="IPR033179">
    <property type="entry name" value="PSD_type2_pro"/>
</dbReference>
<dbReference type="GO" id="GO:0006646">
    <property type="term" value="P:phosphatidylethanolamine biosynthetic process"/>
    <property type="evidence" value="ECO:0007669"/>
    <property type="project" value="UniProtKB-UniRule"/>
</dbReference>
<dbReference type="PROSITE" id="PS50004">
    <property type="entry name" value="C2"/>
    <property type="match status" value="1"/>
</dbReference>
<dbReference type="NCBIfam" id="TIGR00163">
    <property type="entry name" value="PS_decarb"/>
    <property type="match status" value="1"/>
</dbReference>
<evidence type="ECO:0000256" key="11">
    <source>
        <dbReference type="ARBA" id="ARBA00023317"/>
    </source>
</evidence>
<dbReference type="PANTHER" id="PTHR10067">
    <property type="entry name" value="PHOSPHATIDYLSERINE DECARBOXYLASE"/>
    <property type="match status" value="1"/>
</dbReference>
<feature type="modified residue" description="Pyruvic acid (Ser); by autocatalysis" evidence="12">
    <location>
        <position position="788"/>
    </location>
</feature>
<evidence type="ECO:0000256" key="1">
    <source>
        <dbReference type="ARBA" id="ARBA00005189"/>
    </source>
</evidence>
<comment type="pathway">
    <text evidence="1">Lipid metabolism.</text>
</comment>
<dbReference type="PROSITE" id="PS00018">
    <property type="entry name" value="EF_HAND_1"/>
    <property type="match status" value="1"/>
</dbReference>
<protein>
    <recommendedName>
        <fullName evidence="12">Phosphatidylserine decarboxylase proenzyme 2</fullName>
        <ecNumber evidence="12">4.1.1.65</ecNumber>
    </recommendedName>
    <component>
        <recommendedName>
            <fullName evidence="12">Phosphatidylserine decarboxylase 2 beta chain</fullName>
        </recommendedName>
    </component>
    <component>
        <recommendedName>
            <fullName evidence="12">Phosphatidylserine decarboxylase 2 alpha chain</fullName>
        </recommendedName>
    </component>
</protein>
<comment type="catalytic activity">
    <reaction evidence="12">
        <text>a 1,2-diacyl-sn-glycero-3-phospho-L-serine + H(+) = a 1,2-diacyl-sn-glycero-3-phosphoethanolamine + CO2</text>
        <dbReference type="Rhea" id="RHEA:20828"/>
        <dbReference type="ChEBI" id="CHEBI:15378"/>
        <dbReference type="ChEBI" id="CHEBI:16526"/>
        <dbReference type="ChEBI" id="CHEBI:57262"/>
        <dbReference type="ChEBI" id="CHEBI:64612"/>
        <dbReference type="EC" id="4.1.1.65"/>
    </reaction>
</comment>
<dbReference type="HAMAP" id="MF_00663">
    <property type="entry name" value="PS_decarb_PSD_B_type2"/>
    <property type="match status" value="1"/>
</dbReference>
<feature type="chain" id="PRO_5043069423" description="Phosphatidylserine decarboxylase 2 alpha chain" evidence="12">
    <location>
        <begin position="788"/>
        <end position="828"/>
    </location>
</feature>
<sequence>MLSPTHYNRSAQPSGGRTLSNLKGALVKKIPRGSKSQSAVNSSDEKQQPKALSSTSGNVSNSTEDSQGHQKCRKKKAPLGLGRRSKSDYSLRAGIDGVGDVVGLCFIEVNRASGLPYWKAVTRIGFDMDPFVIISFGEKIFRTRVIRHCLDPVWDEKMFFHVRQHETAYSILFNVFDWDKMSSNDYIGQSEVLLEDLIKENQTKMKLDQETALYEVDEQGKLVGDYMSNFELPIVSNSSSASQEEVFNGKLSIKAKFTPYSALRQLFWRKYLEQFDTDDSGTISNVELVSMLDSLGSTLTQETISDFFSRYGKSAEADGDVLSFEQVICCLESELIKPPEEKRRINISDEQIGVGQAAAQRQGTLVEDDSDNSDKTQMSSSADLSFVGYGAKGEFVTKAKSNPNPVVESDGLDPTGEQSPETQNPIESQPRLRLEKVVNISRCPICHKQRIGSRMEIDLVTHMAVCASQDWSTLQNILSPGNFVTSSQAHRKWFTKVIGKVQNGRYSLGADSANIIVQDRRSGQLIEEKMQAYVRLGIRLMYKSGGSKDRMQTQRMKKLLKSLTIKQGVKFDSPDSVKEIRPFIAFHGLDLEEVKLPLQEFKTFNEFFYRELKPGARPIEAAGDPRVLVSCADCRMMVFDDLHQSRKVWIKSREFSLEKLLGSSALSLSSRGCSTQPELTDDKRWALAIFRLAPQDYHRFHAPIDGVVEEIEHINGQYYTVNPMAIRSTIDVYGENVRIVVTIQTEKFGKAYCVFVGAMMVGSINTCLKVGDRVKKGDDVGYFAFGGSTILTLFKSDKIRWDEDLRTNSNNSIETLVRVGNRVGAATS</sequence>
<evidence type="ECO:0000256" key="8">
    <source>
        <dbReference type="ARBA" id="ARBA00023209"/>
    </source>
</evidence>
<dbReference type="Pfam" id="PF00168">
    <property type="entry name" value="C2"/>
    <property type="match status" value="1"/>
</dbReference>
<evidence type="ECO:0000256" key="7">
    <source>
        <dbReference type="ARBA" id="ARBA00023145"/>
    </source>
</evidence>
<reference evidence="16" key="1">
    <citation type="submission" date="2022-06" db="EMBL/GenBank/DDBJ databases">
        <authorList>
            <consortium name="SYNGENTA / RWTH Aachen University"/>
        </authorList>
    </citation>
    <scope>NUCLEOTIDE SEQUENCE</scope>
</reference>
<dbReference type="PROSITE" id="PS50222">
    <property type="entry name" value="EF_HAND_2"/>
    <property type="match status" value="1"/>
</dbReference>
<feature type="active site" description="Schiff-base intermediate with substrate; via pyruvic acid; for decarboxylase activity" evidence="12">
    <location>
        <position position="788"/>
    </location>
</feature>
<evidence type="ECO:0000256" key="3">
    <source>
        <dbReference type="ARBA" id="ARBA00022793"/>
    </source>
</evidence>
<dbReference type="InterPro" id="IPR002048">
    <property type="entry name" value="EF_hand_dom"/>
</dbReference>
<dbReference type="Gene3D" id="1.10.238.10">
    <property type="entry name" value="EF-hand"/>
    <property type="match status" value="1"/>
</dbReference>
<evidence type="ECO:0000256" key="10">
    <source>
        <dbReference type="ARBA" id="ARBA00023264"/>
    </source>
</evidence>
<dbReference type="GO" id="GO:0000139">
    <property type="term" value="C:Golgi membrane"/>
    <property type="evidence" value="ECO:0007669"/>
    <property type="project" value="UniProtKB-SubCell"/>
</dbReference>
<dbReference type="InterPro" id="IPR035892">
    <property type="entry name" value="C2_domain_sf"/>
</dbReference>
<dbReference type="InterPro" id="IPR033177">
    <property type="entry name" value="PSD-B"/>
</dbReference>
<feature type="active site" description="Charge relay system; for autoendoproteolytic cleavage activity" evidence="12">
    <location>
        <position position="701"/>
    </location>
</feature>
<accession>A0AAV0AJ99</accession>
<comment type="cofactor">
    <cofactor evidence="12">
        <name>pyruvate</name>
        <dbReference type="ChEBI" id="CHEBI:15361"/>
    </cofactor>
    <text evidence="12">Binds 1 pyruvoyl group covalently per subunit.</text>
</comment>
<keyword evidence="8 12" id="KW-0594">Phospholipid biosynthesis</keyword>
<organism evidence="16 17">
    <name type="scientific">Phakopsora pachyrhizi</name>
    <name type="common">Asian soybean rust disease fungus</name>
    <dbReference type="NCBI Taxonomy" id="170000"/>
    <lineage>
        <taxon>Eukaryota</taxon>
        <taxon>Fungi</taxon>
        <taxon>Dikarya</taxon>
        <taxon>Basidiomycota</taxon>
        <taxon>Pucciniomycotina</taxon>
        <taxon>Pucciniomycetes</taxon>
        <taxon>Pucciniales</taxon>
        <taxon>Phakopsoraceae</taxon>
        <taxon>Phakopsora</taxon>
    </lineage>
</organism>
<proteinExistence type="inferred from homology"/>
<feature type="region of interest" description="Disordered" evidence="13">
    <location>
        <begin position="399"/>
        <end position="430"/>
    </location>
</feature>
<keyword evidence="5 12" id="KW-0443">Lipid metabolism</keyword>
<keyword evidence="6 12" id="KW-0472">Membrane</keyword>
<comment type="similarity">
    <text evidence="12">Belongs to the phosphatidylserine decarboxylase family. PSD-B subfamily. Eukaryotic type II sub-subfamily.</text>
</comment>
<feature type="chain" id="PRO_5043069424" description="Phosphatidylserine decarboxylase 2 beta chain" evidence="12">
    <location>
        <begin position="1"/>
        <end position="787"/>
    </location>
</feature>
<feature type="site" description="Cleavage (non-hydrolytic); by autocatalysis" evidence="12">
    <location>
        <begin position="787"/>
        <end position="788"/>
    </location>
</feature>
<feature type="active site" description="Charge relay system; for autoendoproteolytic cleavage activity" evidence="12">
    <location>
        <position position="633"/>
    </location>
</feature>
<keyword evidence="17" id="KW-1185">Reference proteome</keyword>
<feature type="compositionally biased region" description="Polar residues" evidence="13">
    <location>
        <begin position="416"/>
        <end position="427"/>
    </location>
</feature>
<evidence type="ECO:0000256" key="13">
    <source>
        <dbReference type="SAM" id="MobiDB-lite"/>
    </source>
</evidence>
<dbReference type="Pfam" id="PF02666">
    <property type="entry name" value="PS_Dcarbxylase"/>
    <property type="match status" value="1"/>
</dbReference>
<evidence type="ECO:0000259" key="14">
    <source>
        <dbReference type="PROSITE" id="PS50004"/>
    </source>
</evidence>
<feature type="compositionally biased region" description="Polar residues" evidence="13">
    <location>
        <begin position="1"/>
        <end position="21"/>
    </location>
</feature>
<evidence type="ECO:0000259" key="15">
    <source>
        <dbReference type="PROSITE" id="PS50222"/>
    </source>
</evidence>
<feature type="domain" description="C2" evidence="14">
    <location>
        <begin position="83"/>
        <end position="207"/>
    </location>
</feature>
<comment type="caution">
    <text evidence="16">The sequence shown here is derived from an EMBL/GenBank/DDBJ whole genome shotgun (WGS) entry which is preliminary data.</text>
</comment>
<keyword evidence="11 12" id="KW-0670">Pyruvate</keyword>
<comment type="function">
    <text evidence="12">Catalyzes the formation of phosphatidylethanolamine (PtdEtn) from phosphatidylserine (PtdSer). Plays a central role in phospholipid metabolism and in the interorganelle trafficking of phosphatidylserine.</text>
</comment>
<comment type="domain">
    <text evidence="12">The C2 domains have an essential, but non-catalytic function. They may facilitate interactions with other proteins and are required for lipid transport function.</text>
</comment>
<dbReference type="GO" id="GO:0004609">
    <property type="term" value="F:phosphatidylserine decarboxylase activity"/>
    <property type="evidence" value="ECO:0007669"/>
    <property type="project" value="UniProtKB-UniRule"/>
</dbReference>
<keyword evidence="10 12" id="KW-1208">Phospholipid metabolism</keyword>
<keyword evidence="3 12" id="KW-0210">Decarboxylase</keyword>
<evidence type="ECO:0000256" key="4">
    <source>
        <dbReference type="ARBA" id="ARBA00022837"/>
    </source>
</evidence>
<dbReference type="GO" id="GO:0005509">
    <property type="term" value="F:calcium ion binding"/>
    <property type="evidence" value="ECO:0007669"/>
    <property type="project" value="InterPro"/>
</dbReference>
<keyword evidence="7 12" id="KW-0865">Zymogen</keyword>
<dbReference type="EMBL" id="CALTRL010000399">
    <property type="protein sequence ID" value="CAH7667916.1"/>
    <property type="molecule type" value="Genomic_DNA"/>
</dbReference>
<dbReference type="Proteomes" id="UP001153365">
    <property type="component" value="Unassembled WGS sequence"/>
</dbReference>
<feature type="compositionally biased region" description="Polar residues" evidence="13">
    <location>
        <begin position="50"/>
        <end position="65"/>
    </location>
</feature>
<feature type="domain" description="EF-hand" evidence="15">
    <location>
        <begin position="263"/>
        <end position="298"/>
    </location>
</feature>
<evidence type="ECO:0000256" key="9">
    <source>
        <dbReference type="ARBA" id="ARBA00023239"/>
    </source>
</evidence>
<evidence type="ECO:0000256" key="5">
    <source>
        <dbReference type="ARBA" id="ARBA00023098"/>
    </source>
</evidence>
<comment type="pathway">
    <text evidence="12">Phospholipid metabolism; phosphatidylethanolamine biosynthesis; phosphatidylethanolamine from CDP-diacylglycerol: step 2/2.</text>
</comment>
<keyword evidence="4" id="KW-0106">Calcium</keyword>
<dbReference type="InterPro" id="IPR003817">
    <property type="entry name" value="PS_Dcarbxylase"/>
</dbReference>
<keyword evidence="12" id="KW-0333">Golgi apparatus</keyword>
<keyword evidence="2 12" id="KW-0444">Lipid biosynthesis</keyword>
<dbReference type="SMART" id="SM00239">
    <property type="entry name" value="C2"/>
    <property type="match status" value="1"/>
</dbReference>
<evidence type="ECO:0000256" key="2">
    <source>
        <dbReference type="ARBA" id="ARBA00022516"/>
    </source>
</evidence>
<dbReference type="SUPFAM" id="SSF49562">
    <property type="entry name" value="C2 domain (Calcium/lipid-binding domain, CaLB)"/>
    <property type="match status" value="1"/>
</dbReference>
<keyword evidence="9 12" id="KW-0456">Lyase</keyword>
<comment type="subcellular location">
    <subcellularLocation>
        <location evidence="12">Golgi apparatus membrane</location>
        <topology evidence="12">Peripheral membrane protein</topology>
        <orientation evidence="12">Cytoplasmic side</orientation>
    </subcellularLocation>
    <subcellularLocation>
        <location evidence="12">Endosome membrane</location>
        <topology evidence="12">Peripheral membrane protein</topology>
        <orientation evidence="12">Cytoplasmic side</orientation>
    </subcellularLocation>
</comment>
<dbReference type="Gene3D" id="2.60.40.150">
    <property type="entry name" value="C2 domain"/>
    <property type="match status" value="1"/>
</dbReference>
<evidence type="ECO:0000256" key="6">
    <source>
        <dbReference type="ARBA" id="ARBA00023136"/>
    </source>
</evidence>
<evidence type="ECO:0000313" key="16">
    <source>
        <dbReference type="EMBL" id="CAH7667916.1"/>
    </source>
</evidence>
<feature type="region of interest" description="Disordered" evidence="13">
    <location>
        <begin position="1"/>
        <end position="84"/>
    </location>
</feature>
<dbReference type="AlphaFoldDB" id="A0AAV0AJ99"/>
<dbReference type="SUPFAM" id="SSF47473">
    <property type="entry name" value="EF-hand"/>
    <property type="match status" value="1"/>
</dbReference>
<dbReference type="InterPro" id="IPR018247">
    <property type="entry name" value="EF_Hand_1_Ca_BS"/>
</dbReference>
<dbReference type="EC" id="4.1.1.65" evidence="12"/>
<keyword evidence="12" id="KW-0967">Endosome</keyword>
<dbReference type="InterPro" id="IPR011992">
    <property type="entry name" value="EF-hand-dom_pair"/>
</dbReference>
<gene>
    <name evidence="12" type="primary">PSD2</name>
    <name evidence="16" type="ORF">PPACK8108_LOCUS2358</name>
</gene>
<evidence type="ECO:0000313" key="17">
    <source>
        <dbReference type="Proteomes" id="UP001153365"/>
    </source>
</evidence>
<dbReference type="InterPro" id="IPR000008">
    <property type="entry name" value="C2_dom"/>
</dbReference>
<dbReference type="PANTHER" id="PTHR10067:SF17">
    <property type="entry name" value="PHOSPHATIDYLSERINE DECARBOXYLASE PROENZYME 2"/>
    <property type="match status" value="1"/>
</dbReference>
<feature type="active site" description="Charge relay system; for autoendoproteolytic cleavage activity" evidence="12">
    <location>
        <position position="788"/>
    </location>
</feature>
<dbReference type="GO" id="GO:0016540">
    <property type="term" value="P:protein autoprocessing"/>
    <property type="evidence" value="ECO:0007669"/>
    <property type="project" value="UniProtKB-UniRule"/>
</dbReference>
<dbReference type="GO" id="GO:0010008">
    <property type="term" value="C:endosome membrane"/>
    <property type="evidence" value="ECO:0007669"/>
    <property type="project" value="UniProtKB-SubCell"/>
</dbReference>
<dbReference type="GO" id="GO:0005795">
    <property type="term" value="C:Golgi stack"/>
    <property type="evidence" value="ECO:0007669"/>
    <property type="project" value="UniProtKB-UniRule"/>
</dbReference>
<name>A0AAV0AJ99_PHAPC</name>
<feature type="region of interest" description="Disordered" evidence="13">
    <location>
        <begin position="356"/>
        <end position="380"/>
    </location>
</feature>
<comment type="PTM">
    <text evidence="12">Is synthesized initially as an inactive proenzyme. Formation of the active enzyme involves a self-maturation process in which the active site pyruvoyl group is generated from an internal serine residue via an autocatalytic post-translational modification. Two non-identical subunits are generated from the proenzyme in this reaction, and the pyruvate is formed at the N-terminus of the alpha chain, which is derived from the carboxyl end of the proenzyme. The autoendoproteolytic cleavage occurs by a canonical serine protease mechanism, in which the side chain hydroxyl group of the serine supplies its oxygen atom to form the C-terminus of the beta chain, while the remainder of the serine residue undergoes an oxidative deamination to produce ammonia and the pyruvoyl prosthetic group on the alpha chain. During this reaction, the Ser that is part of the protease active site of the proenzyme becomes the pyruvoyl prosthetic group, which constitutes an essential element of the active site of the mature decarboxylase.</text>
</comment>